<name>A0A7J7JQY2_BUGNE</name>
<feature type="region of interest" description="Disordered" evidence="1">
    <location>
        <begin position="1"/>
        <end position="53"/>
    </location>
</feature>
<evidence type="ECO:0000313" key="2">
    <source>
        <dbReference type="EMBL" id="KAF6028397.1"/>
    </source>
</evidence>
<sequence>MSSAQIVSASALQRPGGMHMHPNLPTHHPGMRAPYPQPTHPGAWNPPPPPHAGVAVSQNHEYVSNMTSMM</sequence>
<proteinExistence type="predicted"/>
<dbReference type="Proteomes" id="UP000593567">
    <property type="component" value="Unassembled WGS sequence"/>
</dbReference>
<protein>
    <submittedName>
        <fullName evidence="2">Sd</fullName>
    </submittedName>
</protein>
<organism evidence="2 3">
    <name type="scientific">Bugula neritina</name>
    <name type="common">Brown bryozoan</name>
    <name type="synonym">Sertularia neritina</name>
    <dbReference type="NCBI Taxonomy" id="10212"/>
    <lineage>
        <taxon>Eukaryota</taxon>
        <taxon>Metazoa</taxon>
        <taxon>Spiralia</taxon>
        <taxon>Lophotrochozoa</taxon>
        <taxon>Bryozoa</taxon>
        <taxon>Gymnolaemata</taxon>
        <taxon>Cheilostomatida</taxon>
        <taxon>Flustrina</taxon>
        <taxon>Buguloidea</taxon>
        <taxon>Bugulidae</taxon>
        <taxon>Bugula</taxon>
    </lineage>
</organism>
<comment type="caution">
    <text evidence="2">The sequence shown here is derived from an EMBL/GenBank/DDBJ whole genome shotgun (WGS) entry which is preliminary data.</text>
</comment>
<evidence type="ECO:0000313" key="3">
    <source>
        <dbReference type="Proteomes" id="UP000593567"/>
    </source>
</evidence>
<keyword evidence="3" id="KW-1185">Reference proteome</keyword>
<evidence type="ECO:0000256" key="1">
    <source>
        <dbReference type="SAM" id="MobiDB-lite"/>
    </source>
</evidence>
<gene>
    <name evidence="2" type="ORF">EB796_013286</name>
</gene>
<reference evidence="2" key="1">
    <citation type="submission" date="2020-06" db="EMBL/GenBank/DDBJ databases">
        <title>Draft genome of Bugula neritina, a colonial animal packing powerful symbionts and potential medicines.</title>
        <authorList>
            <person name="Rayko M."/>
        </authorList>
    </citation>
    <scope>NUCLEOTIDE SEQUENCE [LARGE SCALE GENOMIC DNA]</scope>
    <source>
        <strain evidence="2">Kwan_BN1</strain>
    </source>
</reference>
<feature type="compositionally biased region" description="Polar residues" evidence="1">
    <location>
        <begin position="1"/>
        <end position="11"/>
    </location>
</feature>
<dbReference type="EMBL" id="VXIV02001954">
    <property type="protein sequence ID" value="KAF6028397.1"/>
    <property type="molecule type" value="Genomic_DNA"/>
</dbReference>
<dbReference type="AlphaFoldDB" id="A0A7J7JQY2"/>
<feature type="compositionally biased region" description="Pro residues" evidence="1">
    <location>
        <begin position="35"/>
        <end position="51"/>
    </location>
</feature>
<accession>A0A7J7JQY2</accession>